<organism evidence="15 16">
    <name type="scientific">Iris pallida</name>
    <name type="common">Sweet iris</name>
    <dbReference type="NCBI Taxonomy" id="29817"/>
    <lineage>
        <taxon>Eukaryota</taxon>
        <taxon>Viridiplantae</taxon>
        <taxon>Streptophyta</taxon>
        <taxon>Embryophyta</taxon>
        <taxon>Tracheophyta</taxon>
        <taxon>Spermatophyta</taxon>
        <taxon>Magnoliopsida</taxon>
        <taxon>Liliopsida</taxon>
        <taxon>Asparagales</taxon>
        <taxon>Iridaceae</taxon>
        <taxon>Iridoideae</taxon>
        <taxon>Irideae</taxon>
        <taxon>Iris</taxon>
    </lineage>
</organism>
<dbReference type="GO" id="GO:0016705">
    <property type="term" value="F:oxidoreductase activity, acting on paired donors, with incorporation or reduction of molecular oxygen"/>
    <property type="evidence" value="ECO:0007669"/>
    <property type="project" value="InterPro"/>
</dbReference>
<keyword evidence="11 14" id="KW-0472">Membrane</keyword>
<proteinExistence type="inferred from homology"/>
<evidence type="ECO:0000313" key="16">
    <source>
        <dbReference type="Proteomes" id="UP001140949"/>
    </source>
</evidence>
<keyword evidence="6 12" id="KW-0479">Metal-binding</keyword>
<keyword evidence="10 13" id="KW-0503">Monooxygenase</keyword>
<keyword evidence="9 12" id="KW-0408">Iron</keyword>
<reference evidence="15" key="2">
    <citation type="submission" date="2023-04" db="EMBL/GenBank/DDBJ databases">
        <authorList>
            <person name="Bruccoleri R.E."/>
            <person name="Oakeley E.J."/>
            <person name="Faust A.-M."/>
            <person name="Dessus-Babus S."/>
            <person name="Altorfer M."/>
            <person name="Burckhardt D."/>
            <person name="Oertli M."/>
            <person name="Naumann U."/>
            <person name="Petersen F."/>
            <person name="Wong J."/>
        </authorList>
    </citation>
    <scope>NUCLEOTIDE SEQUENCE</scope>
    <source>
        <strain evidence="15">GSM-AAB239-AS_SAM_17_03QT</strain>
        <tissue evidence="15">Leaf</tissue>
    </source>
</reference>
<dbReference type="PRINTS" id="PR00463">
    <property type="entry name" value="EP450I"/>
</dbReference>
<dbReference type="GO" id="GO:0004497">
    <property type="term" value="F:monooxygenase activity"/>
    <property type="evidence" value="ECO:0007669"/>
    <property type="project" value="UniProtKB-KW"/>
</dbReference>
<comment type="caution">
    <text evidence="15">The sequence shown here is derived from an EMBL/GenBank/DDBJ whole genome shotgun (WGS) entry which is preliminary data.</text>
</comment>
<dbReference type="Gene3D" id="1.10.630.10">
    <property type="entry name" value="Cytochrome P450"/>
    <property type="match status" value="1"/>
</dbReference>
<dbReference type="InterPro" id="IPR001128">
    <property type="entry name" value="Cyt_P450"/>
</dbReference>
<keyword evidence="16" id="KW-1185">Reference proteome</keyword>
<evidence type="ECO:0000256" key="1">
    <source>
        <dbReference type="ARBA" id="ARBA00001971"/>
    </source>
</evidence>
<comment type="similarity">
    <text evidence="3 13">Belongs to the cytochrome P450 family.</text>
</comment>
<evidence type="ECO:0000256" key="14">
    <source>
        <dbReference type="SAM" id="Phobius"/>
    </source>
</evidence>
<keyword evidence="4 12" id="KW-0349">Heme</keyword>
<dbReference type="CDD" id="cd11072">
    <property type="entry name" value="CYP71-like"/>
    <property type="match status" value="1"/>
</dbReference>
<dbReference type="FunFam" id="1.10.630.10:FF:000011">
    <property type="entry name" value="Cytochrome P450 83B1"/>
    <property type="match status" value="1"/>
</dbReference>
<dbReference type="PROSITE" id="PS00086">
    <property type="entry name" value="CYTOCHROME_P450"/>
    <property type="match status" value="1"/>
</dbReference>
<dbReference type="GO" id="GO:0020037">
    <property type="term" value="F:heme binding"/>
    <property type="evidence" value="ECO:0007669"/>
    <property type="project" value="InterPro"/>
</dbReference>
<sequence length="519" mass="59681">MCVESQLRTEQQVEFTKNKMALTVLMLLFFLLLLLLLLPVLFLFSKRKPKLKLPPGPRPVPIFGNLLQIGDIPHRTIYELSKTYGPIFYMRMGQIPVVSVTSPALAEEVLRKLDLVCCTRPHMTAFQEYTFNYCDVSAAPYGDNWRILRKVFVVELLSNKKLSFFRGARQAETDKMIESIRNRPDQAAPINIKDFMVRLSNNIVCRVTFGHMNEGIYGERSQLHALLEEGNRMLDEIFFGDFFPGFGWIDWLTGKRKRMQKIVKELGDFFQQMIDKHKENFTKRGEDHHDKEDFIDVMIRLCEEEGSQITTDHIKGSIMDIITGGTDTSASTVTWAMSQLARHPRVMKKAQEELRRVVGDKGKVEESDLPHCEYLKLVMNETLRLHAQNPLLRETMEDCKIGGYDIPKGTRVIVSAWAIARDEDAWENALEFFPERFEGSSINFWGNDFQYLPFGAGRRICPGINFGMHTVSLALANLLYTFDWELPVGTKEGDIDLDDAPGFVTYKKTPLLLVPKNRY</sequence>
<evidence type="ECO:0000256" key="8">
    <source>
        <dbReference type="ARBA" id="ARBA00023002"/>
    </source>
</evidence>
<dbReference type="AlphaFoldDB" id="A0AAX6HI63"/>
<evidence type="ECO:0000313" key="15">
    <source>
        <dbReference type="EMBL" id="KAJ6840388.1"/>
    </source>
</evidence>
<dbReference type="GO" id="GO:0016020">
    <property type="term" value="C:membrane"/>
    <property type="evidence" value="ECO:0007669"/>
    <property type="project" value="UniProtKB-SubCell"/>
</dbReference>
<dbReference type="SUPFAM" id="SSF48264">
    <property type="entry name" value="Cytochrome P450"/>
    <property type="match status" value="1"/>
</dbReference>
<evidence type="ECO:0000256" key="2">
    <source>
        <dbReference type="ARBA" id="ARBA00004167"/>
    </source>
</evidence>
<protein>
    <submittedName>
        <fullName evidence="15">Cytochrome P450 71A1-like isoform X1</fullName>
    </submittedName>
</protein>
<accession>A0AAX6HI63</accession>
<dbReference type="EMBL" id="JANAVB010009398">
    <property type="protein sequence ID" value="KAJ6840388.1"/>
    <property type="molecule type" value="Genomic_DNA"/>
</dbReference>
<dbReference type="PANTHER" id="PTHR47955">
    <property type="entry name" value="CYTOCHROME P450 FAMILY 71 PROTEIN"/>
    <property type="match status" value="1"/>
</dbReference>
<evidence type="ECO:0000256" key="12">
    <source>
        <dbReference type="PIRSR" id="PIRSR602401-1"/>
    </source>
</evidence>
<keyword evidence="8 13" id="KW-0560">Oxidoreductase</keyword>
<dbReference type="Pfam" id="PF00067">
    <property type="entry name" value="p450"/>
    <property type="match status" value="1"/>
</dbReference>
<dbReference type="InterPro" id="IPR017972">
    <property type="entry name" value="Cyt_P450_CS"/>
</dbReference>
<comment type="cofactor">
    <cofactor evidence="1 12">
        <name>heme</name>
        <dbReference type="ChEBI" id="CHEBI:30413"/>
    </cofactor>
</comment>
<dbReference type="InterPro" id="IPR036396">
    <property type="entry name" value="Cyt_P450_sf"/>
</dbReference>
<keyword evidence="5 14" id="KW-0812">Transmembrane</keyword>
<dbReference type="Proteomes" id="UP001140949">
    <property type="component" value="Unassembled WGS sequence"/>
</dbReference>
<evidence type="ECO:0000256" key="5">
    <source>
        <dbReference type="ARBA" id="ARBA00022692"/>
    </source>
</evidence>
<evidence type="ECO:0000256" key="3">
    <source>
        <dbReference type="ARBA" id="ARBA00010617"/>
    </source>
</evidence>
<gene>
    <name evidence="15" type="ORF">M6B38_309360</name>
</gene>
<keyword evidence="7 14" id="KW-1133">Transmembrane helix</keyword>
<dbReference type="InterPro" id="IPR002401">
    <property type="entry name" value="Cyt_P450_E_grp-I"/>
</dbReference>
<feature type="transmembrane region" description="Helical" evidence="14">
    <location>
        <begin position="20"/>
        <end position="44"/>
    </location>
</feature>
<evidence type="ECO:0000256" key="4">
    <source>
        <dbReference type="ARBA" id="ARBA00022617"/>
    </source>
</evidence>
<dbReference type="GO" id="GO:0005506">
    <property type="term" value="F:iron ion binding"/>
    <property type="evidence" value="ECO:0007669"/>
    <property type="project" value="InterPro"/>
</dbReference>
<evidence type="ECO:0000256" key="7">
    <source>
        <dbReference type="ARBA" id="ARBA00022989"/>
    </source>
</evidence>
<evidence type="ECO:0000256" key="9">
    <source>
        <dbReference type="ARBA" id="ARBA00023004"/>
    </source>
</evidence>
<evidence type="ECO:0000256" key="6">
    <source>
        <dbReference type="ARBA" id="ARBA00022723"/>
    </source>
</evidence>
<dbReference type="PANTHER" id="PTHR47955:SF22">
    <property type="entry name" value="CYTOCHROME P450 83B1-LIKE"/>
    <property type="match status" value="1"/>
</dbReference>
<dbReference type="PRINTS" id="PR00385">
    <property type="entry name" value="P450"/>
</dbReference>
<name>A0AAX6HI63_IRIPA</name>
<reference evidence="15" key="1">
    <citation type="journal article" date="2023" name="GigaByte">
        <title>Genome assembly of the bearded iris, Iris pallida Lam.</title>
        <authorList>
            <person name="Bruccoleri R.E."/>
            <person name="Oakeley E.J."/>
            <person name="Faust A.M.E."/>
            <person name="Altorfer M."/>
            <person name="Dessus-Babus S."/>
            <person name="Burckhardt D."/>
            <person name="Oertli M."/>
            <person name="Naumann U."/>
            <person name="Petersen F."/>
            <person name="Wong J."/>
        </authorList>
    </citation>
    <scope>NUCLEOTIDE SEQUENCE</scope>
    <source>
        <strain evidence="15">GSM-AAB239-AS_SAM_17_03QT</strain>
    </source>
</reference>
<comment type="subcellular location">
    <subcellularLocation>
        <location evidence="2">Membrane</location>
        <topology evidence="2">Single-pass membrane protein</topology>
    </subcellularLocation>
</comment>
<evidence type="ECO:0000256" key="11">
    <source>
        <dbReference type="ARBA" id="ARBA00023136"/>
    </source>
</evidence>
<feature type="binding site" description="axial binding residue" evidence="12">
    <location>
        <position position="461"/>
    </location>
    <ligand>
        <name>heme</name>
        <dbReference type="ChEBI" id="CHEBI:30413"/>
    </ligand>
    <ligandPart>
        <name>Fe</name>
        <dbReference type="ChEBI" id="CHEBI:18248"/>
    </ligandPart>
</feature>
<evidence type="ECO:0000256" key="10">
    <source>
        <dbReference type="ARBA" id="ARBA00023033"/>
    </source>
</evidence>
<evidence type="ECO:0000256" key="13">
    <source>
        <dbReference type="RuleBase" id="RU000461"/>
    </source>
</evidence>